<dbReference type="InterPro" id="IPR013785">
    <property type="entry name" value="Aldolase_TIM"/>
</dbReference>
<dbReference type="CDD" id="cd00408">
    <property type="entry name" value="DHDPS-like"/>
    <property type="match status" value="1"/>
</dbReference>
<dbReference type="InterPro" id="IPR002220">
    <property type="entry name" value="DapA-like"/>
</dbReference>
<dbReference type="PROSITE" id="PS00666">
    <property type="entry name" value="DHDPS_2"/>
    <property type="match status" value="1"/>
</dbReference>
<dbReference type="SMART" id="SM01130">
    <property type="entry name" value="DHDPS"/>
    <property type="match status" value="1"/>
</dbReference>
<dbReference type="PIRSF" id="PIRSF001365">
    <property type="entry name" value="DHDPS"/>
    <property type="match status" value="1"/>
</dbReference>
<reference evidence="6 7" key="1">
    <citation type="submission" date="2020-06" db="EMBL/GenBank/DDBJ databases">
        <authorList>
            <person name="Hwang Y.J."/>
        </authorList>
    </citation>
    <scope>NUCLEOTIDE SEQUENCE [LARGE SCALE GENOMIC DNA]</scope>
    <source>
        <strain evidence="6 7">KUDC8001</strain>
    </source>
</reference>
<dbReference type="GO" id="GO:0005829">
    <property type="term" value="C:cytosol"/>
    <property type="evidence" value="ECO:0007669"/>
    <property type="project" value="TreeGrafter"/>
</dbReference>
<dbReference type="PRINTS" id="PR00146">
    <property type="entry name" value="DHPICSNTHASE"/>
</dbReference>
<dbReference type="KEGG" id="add:HUW48_09365"/>
<accession>A0A7L7LF89</accession>
<evidence type="ECO:0000256" key="2">
    <source>
        <dbReference type="ARBA" id="ARBA00023270"/>
    </source>
</evidence>
<sequence length="313" mass="34119">MKKAVLPKPLRGIIPPIITPLLDSNTLDVKSLEKLLEHILSGGVHGVFILGTTGELSSLSYRLRHEFVEHTCELVAGRVPVLVGITDTALAESIQLAQTAEKCGAAAVVAAAPYYFSLSQAELIRYYQQLADQSPLPLFLYNMPSHTKISLEPKSVKILTQHPNIIGIKDSSGNGVNFQLLQYQLKDNPDFSLLVGPEELTAEVVLLGAHGGINGGANMFPKLYVDLYEAALARDLDRLLPLHQRVMQISTNLYTVGSSQASYLQGVKCALSLMGICQNVLAEPLQPLPEKEQTIVRQYLQELNVMLPTNAAV</sequence>
<dbReference type="InterPro" id="IPR020625">
    <property type="entry name" value="Schiff_base-form_aldolases_AS"/>
</dbReference>
<feature type="active site" description="Proton donor/acceptor" evidence="4">
    <location>
        <position position="141"/>
    </location>
</feature>
<dbReference type="SUPFAM" id="SSF51569">
    <property type="entry name" value="Aldolase"/>
    <property type="match status" value="1"/>
</dbReference>
<evidence type="ECO:0000256" key="5">
    <source>
        <dbReference type="PIRSR" id="PIRSR001365-2"/>
    </source>
</evidence>
<feature type="binding site" evidence="5">
    <location>
        <position position="53"/>
    </location>
    <ligand>
        <name>pyruvate</name>
        <dbReference type="ChEBI" id="CHEBI:15361"/>
    </ligand>
</feature>
<organism evidence="6 7">
    <name type="scientific">Adhaeribacter radiodurans</name>
    <dbReference type="NCBI Taxonomy" id="2745197"/>
    <lineage>
        <taxon>Bacteria</taxon>
        <taxon>Pseudomonadati</taxon>
        <taxon>Bacteroidota</taxon>
        <taxon>Cytophagia</taxon>
        <taxon>Cytophagales</taxon>
        <taxon>Hymenobacteraceae</taxon>
        <taxon>Adhaeribacter</taxon>
    </lineage>
</organism>
<dbReference type="Gene3D" id="3.20.20.70">
    <property type="entry name" value="Aldolase class I"/>
    <property type="match status" value="1"/>
</dbReference>
<dbReference type="PANTHER" id="PTHR42849:SF1">
    <property type="entry name" value="N-ACETYLNEURAMINATE LYASE"/>
    <property type="match status" value="1"/>
</dbReference>
<dbReference type="EMBL" id="CP055153">
    <property type="protein sequence ID" value="QMU31501.1"/>
    <property type="molecule type" value="Genomic_DNA"/>
</dbReference>
<dbReference type="PANTHER" id="PTHR42849">
    <property type="entry name" value="N-ACETYLNEURAMINATE LYASE"/>
    <property type="match status" value="1"/>
</dbReference>
<dbReference type="GO" id="GO:0008747">
    <property type="term" value="F:N-acetylneuraminate lyase activity"/>
    <property type="evidence" value="ECO:0007669"/>
    <property type="project" value="TreeGrafter"/>
</dbReference>
<keyword evidence="1 3" id="KW-0456">Lyase</keyword>
<gene>
    <name evidence="6" type="ORF">HUW48_09365</name>
</gene>
<dbReference type="GO" id="GO:0019262">
    <property type="term" value="P:N-acetylneuraminate catabolic process"/>
    <property type="evidence" value="ECO:0007669"/>
    <property type="project" value="TreeGrafter"/>
</dbReference>
<name>A0A7L7LF89_9BACT</name>
<evidence type="ECO:0000313" key="7">
    <source>
        <dbReference type="Proteomes" id="UP000514509"/>
    </source>
</evidence>
<proteinExistence type="inferred from homology"/>
<reference evidence="6 7" key="2">
    <citation type="submission" date="2020-08" db="EMBL/GenBank/DDBJ databases">
        <title>Adhaeribacter dokdonensis sp. nov., isolated from the rhizosphere of Elymus tsukushiensis, a plant native to the Dokdo Islands, Republic of Korea.</title>
        <authorList>
            <person name="Ghim S.Y."/>
        </authorList>
    </citation>
    <scope>NUCLEOTIDE SEQUENCE [LARGE SCALE GENOMIC DNA]</scope>
    <source>
        <strain evidence="6 7">KUDC8001</strain>
    </source>
</reference>
<keyword evidence="2" id="KW-0704">Schiff base</keyword>
<evidence type="ECO:0000313" key="6">
    <source>
        <dbReference type="EMBL" id="QMU31501.1"/>
    </source>
</evidence>
<keyword evidence="7" id="KW-1185">Reference proteome</keyword>
<dbReference type="AlphaFoldDB" id="A0A7L7LF89"/>
<dbReference type="Pfam" id="PF00701">
    <property type="entry name" value="DHDPS"/>
    <property type="match status" value="1"/>
</dbReference>
<comment type="similarity">
    <text evidence="3">Belongs to the DapA family.</text>
</comment>
<dbReference type="Proteomes" id="UP000514509">
    <property type="component" value="Chromosome"/>
</dbReference>
<evidence type="ECO:0000256" key="4">
    <source>
        <dbReference type="PIRSR" id="PIRSR001365-1"/>
    </source>
</evidence>
<feature type="binding site" evidence="5">
    <location>
        <position position="213"/>
    </location>
    <ligand>
        <name>pyruvate</name>
        <dbReference type="ChEBI" id="CHEBI:15361"/>
    </ligand>
</feature>
<protein>
    <submittedName>
        <fullName evidence="6">Dihydrodipicolinate synthase family protein</fullName>
    </submittedName>
</protein>
<evidence type="ECO:0000256" key="3">
    <source>
        <dbReference type="PIRNR" id="PIRNR001365"/>
    </source>
</evidence>
<feature type="active site" description="Schiff-base intermediate with substrate" evidence="4">
    <location>
        <position position="169"/>
    </location>
</feature>
<evidence type="ECO:0000256" key="1">
    <source>
        <dbReference type="ARBA" id="ARBA00023239"/>
    </source>
</evidence>